<evidence type="ECO:0000313" key="1">
    <source>
        <dbReference type="EMBL" id="KAK3701348.1"/>
    </source>
</evidence>
<reference evidence="1" key="1">
    <citation type="submission" date="2023-07" db="EMBL/GenBank/DDBJ databases">
        <title>Black Yeasts Isolated from many extreme environments.</title>
        <authorList>
            <person name="Coleine C."/>
            <person name="Stajich J.E."/>
            <person name="Selbmann L."/>
        </authorList>
    </citation>
    <scope>NUCLEOTIDE SEQUENCE</scope>
    <source>
        <strain evidence="1">CCFEE 5714</strain>
    </source>
</reference>
<dbReference type="EMBL" id="JAUTXU010000175">
    <property type="protein sequence ID" value="KAK3701348.1"/>
    <property type="molecule type" value="Genomic_DNA"/>
</dbReference>
<protein>
    <submittedName>
        <fullName evidence="1">Trehalose-6-P synthase/phosphatase complex synthase subunit</fullName>
    </submittedName>
</protein>
<accession>A0ACC3MQE7</accession>
<gene>
    <name evidence="1" type="primary">TPS1_4</name>
    <name evidence="1" type="ORF">LTR37_015570</name>
</gene>
<dbReference type="Proteomes" id="UP001281147">
    <property type="component" value="Unassembled WGS sequence"/>
</dbReference>
<organism evidence="1 2">
    <name type="scientific">Vermiconidia calcicola</name>
    <dbReference type="NCBI Taxonomy" id="1690605"/>
    <lineage>
        <taxon>Eukaryota</taxon>
        <taxon>Fungi</taxon>
        <taxon>Dikarya</taxon>
        <taxon>Ascomycota</taxon>
        <taxon>Pezizomycotina</taxon>
        <taxon>Dothideomycetes</taxon>
        <taxon>Dothideomycetidae</taxon>
        <taxon>Mycosphaerellales</taxon>
        <taxon>Extremaceae</taxon>
        <taxon>Vermiconidia</taxon>
    </lineage>
</organism>
<keyword evidence="2" id="KW-1185">Reference proteome</keyword>
<sequence>MTSSDSKRRLIIVSNRLPVGIKRMAEGQYDFSPSSGGLVTGLSGLAKGGVEFLWYGWPGIEVPQEDMSHLKEELLHKHNAVPVLLDQKTADHYYDGYSNSTIWPLFHYQLDKVLFNEDTSAAYRKANQAFADAIAPSLGHGDHVWVHDYHLMLLPLLLRQQAWKMNISVHLGWFLHTPFPETDFFTILPSKTEILDGILGADVVGFQTDEARRHFLSTCSQVLGRSSIDAKILCSGRQVVVGTYPIGVEPSEFHSRLQKDCVQSAIRAMRDNFRGAKIIVGVDRLDYIKGVPQKLYAFDRFLETHPEWVGVAILVQVAVPSRAHLEAHQELKAEIQKLVGEINGKYGKVNYVPVHFLYSSIDPDELTALYAVADVCFISSIRDGMNLVCSEFVACHDQKAIQSSHESISHGTLILSRFTGAASSLDGSLVVNPWDQEECAEALAHAVSIDADEAHERMRKLGDKVEEQTSAHWGASFLCALERVGKVEVLDMEFG</sequence>
<proteinExistence type="predicted"/>
<evidence type="ECO:0000313" key="2">
    <source>
        <dbReference type="Proteomes" id="UP001281147"/>
    </source>
</evidence>
<name>A0ACC3MQE7_9PEZI</name>
<comment type="caution">
    <text evidence="1">The sequence shown here is derived from an EMBL/GenBank/DDBJ whole genome shotgun (WGS) entry which is preliminary data.</text>
</comment>